<evidence type="ECO:0000313" key="8">
    <source>
        <dbReference type="EMBL" id="SVB18826.1"/>
    </source>
</evidence>
<evidence type="ECO:0000256" key="6">
    <source>
        <dbReference type="ARBA" id="ARBA00023136"/>
    </source>
</evidence>
<protein>
    <recommendedName>
        <fullName evidence="9">Major facilitator superfamily (MFS) profile domain-containing protein</fullName>
    </recommendedName>
</protein>
<evidence type="ECO:0000256" key="2">
    <source>
        <dbReference type="ARBA" id="ARBA00022448"/>
    </source>
</evidence>
<feature type="transmembrane region" description="Helical" evidence="7">
    <location>
        <begin position="79"/>
        <end position="98"/>
    </location>
</feature>
<feature type="transmembrane region" description="Helical" evidence="7">
    <location>
        <begin position="104"/>
        <end position="124"/>
    </location>
</feature>
<keyword evidence="6 7" id="KW-0472">Membrane</keyword>
<dbReference type="InterPro" id="IPR010290">
    <property type="entry name" value="TM_effector"/>
</dbReference>
<feature type="transmembrane region" description="Helical" evidence="7">
    <location>
        <begin position="47"/>
        <end position="72"/>
    </location>
</feature>
<dbReference type="Pfam" id="PF05977">
    <property type="entry name" value="MFS_3"/>
    <property type="match status" value="1"/>
</dbReference>
<dbReference type="PANTHER" id="PTHR23513:SF6">
    <property type="entry name" value="MAJOR FACILITATOR SUPERFAMILY ASSOCIATED DOMAIN-CONTAINING PROTEIN"/>
    <property type="match status" value="1"/>
</dbReference>
<evidence type="ECO:0000256" key="5">
    <source>
        <dbReference type="ARBA" id="ARBA00022989"/>
    </source>
</evidence>
<dbReference type="SUPFAM" id="SSF103473">
    <property type="entry name" value="MFS general substrate transporter"/>
    <property type="match status" value="1"/>
</dbReference>
<evidence type="ECO:0000256" key="4">
    <source>
        <dbReference type="ARBA" id="ARBA00022692"/>
    </source>
</evidence>
<reference evidence="8" key="1">
    <citation type="submission" date="2018-05" db="EMBL/GenBank/DDBJ databases">
        <authorList>
            <person name="Lanie J.A."/>
            <person name="Ng W.-L."/>
            <person name="Kazmierczak K.M."/>
            <person name="Andrzejewski T.M."/>
            <person name="Davidsen T.M."/>
            <person name="Wayne K.J."/>
            <person name="Tettelin H."/>
            <person name="Glass J.I."/>
            <person name="Rusch D."/>
            <person name="Podicherti R."/>
            <person name="Tsui H.-C.T."/>
            <person name="Winkler M.E."/>
        </authorList>
    </citation>
    <scope>NUCLEOTIDE SEQUENCE</scope>
</reference>
<comment type="subcellular location">
    <subcellularLocation>
        <location evidence="1">Cell membrane</location>
        <topology evidence="1">Multi-pass membrane protein</topology>
    </subcellularLocation>
</comment>
<organism evidence="8">
    <name type="scientific">marine metagenome</name>
    <dbReference type="NCBI Taxonomy" id="408172"/>
    <lineage>
        <taxon>unclassified sequences</taxon>
        <taxon>metagenomes</taxon>
        <taxon>ecological metagenomes</taxon>
    </lineage>
</organism>
<keyword evidence="3" id="KW-1003">Cell membrane</keyword>
<keyword evidence="4 7" id="KW-0812">Transmembrane</keyword>
<dbReference type="InterPro" id="IPR036259">
    <property type="entry name" value="MFS_trans_sf"/>
</dbReference>
<feature type="transmembrane region" description="Helical" evidence="7">
    <location>
        <begin position="20"/>
        <end position="41"/>
    </location>
</feature>
<keyword evidence="2" id="KW-0813">Transport</keyword>
<name>A0A382BYD5_9ZZZZ</name>
<accession>A0A382BYD5</accession>
<dbReference type="GO" id="GO:0005886">
    <property type="term" value="C:plasma membrane"/>
    <property type="evidence" value="ECO:0007669"/>
    <property type="project" value="UniProtKB-SubCell"/>
</dbReference>
<dbReference type="Gene3D" id="1.20.1250.20">
    <property type="entry name" value="MFS general substrate transporter like domains"/>
    <property type="match status" value="1"/>
</dbReference>
<keyword evidence="5 7" id="KW-1133">Transmembrane helix</keyword>
<evidence type="ECO:0000256" key="7">
    <source>
        <dbReference type="SAM" id="Phobius"/>
    </source>
</evidence>
<sequence>MQFSGQLSALRHRQFLKYWLGSFTSVGATQLQVMGLGWLVWELSSSSLMLGYLGAAAGVPAAVLTIFGGALADRLNKRFVLMVTSLLTAALLGLLTYLDYTDLVQVWQVIMITGAISIVTGFDWPARQSIFPSLIERSD</sequence>
<feature type="non-terminal residue" evidence="8">
    <location>
        <position position="139"/>
    </location>
</feature>
<dbReference type="AlphaFoldDB" id="A0A382BYD5"/>
<evidence type="ECO:0000256" key="3">
    <source>
        <dbReference type="ARBA" id="ARBA00022475"/>
    </source>
</evidence>
<dbReference type="EMBL" id="UINC01031960">
    <property type="protein sequence ID" value="SVB18826.1"/>
    <property type="molecule type" value="Genomic_DNA"/>
</dbReference>
<gene>
    <name evidence="8" type="ORF">METZ01_LOCUS171680</name>
</gene>
<dbReference type="PANTHER" id="PTHR23513">
    <property type="entry name" value="INTEGRAL MEMBRANE EFFLUX PROTEIN-RELATED"/>
    <property type="match status" value="1"/>
</dbReference>
<evidence type="ECO:0000256" key="1">
    <source>
        <dbReference type="ARBA" id="ARBA00004651"/>
    </source>
</evidence>
<evidence type="ECO:0008006" key="9">
    <source>
        <dbReference type="Google" id="ProtNLM"/>
    </source>
</evidence>
<proteinExistence type="predicted"/>